<organism evidence="1 2">
    <name type="scientific">Perkinsus chesapeaki</name>
    <name type="common">Clam parasite</name>
    <name type="synonym">Perkinsus andrewsi</name>
    <dbReference type="NCBI Taxonomy" id="330153"/>
    <lineage>
        <taxon>Eukaryota</taxon>
        <taxon>Sar</taxon>
        <taxon>Alveolata</taxon>
        <taxon>Perkinsozoa</taxon>
        <taxon>Perkinsea</taxon>
        <taxon>Perkinsida</taxon>
        <taxon>Perkinsidae</taxon>
        <taxon>Perkinsus</taxon>
    </lineage>
</organism>
<feature type="non-terminal residue" evidence="1">
    <location>
        <position position="272"/>
    </location>
</feature>
<dbReference type="AlphaFoldDB" id="A0A7J6KMJ0"/>
<keyword evidence="2" id="KW-1185">Reference proteome</keyword>
<reference evidence="1 2" key="1">
    <citation type="submission" date="2020-04" db="EMBL/GenBank/DDBJ databases">
        <title>Perkinsus chesapeaki whole genome sequence.</title>
        <authorList>
            <person name="Bogema D.R."/>
        </authorList>
    </citation>
    <scope>NUCLEOTIDE SEQUENCE [LARGE SCALE GENOMIC DNA]</scope>
    <source>
        <strain evidence="1">ATCC PRA-425</strain>
    </source>
</reference>
<dbReference type="SUPFAM" id="SSF52540">
    <property type="entry name" value="P-loop containing nucleoside triphosphate hydrolases"/>
    <property type="match status" value="1"/>
</dbReference>
<evidence type="ECO:0000313" key="2">
    <source>
        <dbReference type="Proteomes" id="UP000591131"/>
    </source>
</evidence>
<dbReference type="Proteomes" id="UP000591131">
    <property type="component" value="Unassembled WGS sequence"/>
</dbReference>
<dbReference type="OrthoDB" id="10046327at2759"/>
<comment type="caution">
    <text evidence="1">The sequence shown here is derived from an EMBL/GenBank/DDBJ whole genome shotgun (WGS) entry which is preliminary data.</text>
</comment>
<protein>
    <submittedName>
        <fullName evidence="1">Uncharacterized protein</fullName>
    </submittedName>
</protein>
<dbReference type="EMBL" id="JAAPAO010001947">
    <property type="protein sequence ID" value="KAF4648515.1"/>
    <property type="molecule type" value="Genomic_DNA"/>
</dbReference>
<name>A0A7J6KMJ0_PERCH</name>
<dbReference type="InterPro" id="IPR027417">
    <property type="entry name" value="P-loop_NTPase"/>
</dbReference>
<feature type="non-terminal residue" evidence="1">
    <location>
        <position position="1"/>
    </location>
</feature>
<evidence type="ECO:0000313" key="1">
    <source>
        <dbReference type="EMBL" id="KAF4648515.1"/>
    </source>
</evidence>
<sequence length="272" mass="30004">AQNDAEGNPVNPQQALLNISIPDCPWIDGFDKQIRIIPAQLPRVKQCALAYRDNAARYSLAERQQPPQGLFDRFIFQGGELQFYTTPLVLRNEMTEAASAALQQRTKDSKRAMAEALHFFSNPIYQLPSIDELVNATQSVPLDWRPEIRRGDTQTLESFQEQQVALDLGLQAIDLFCSGQRAFIPAPVLLGPPGSGKSHVTAHWGAYALAKGLNTIVTSVASERAAALGGEHIHLVFSIPVASSPSSRILAERALTRLARDPVKMQWLKSIR</sequence>
<accession>A0A7J6KMJ0</accession>
<proteinExistence type="predicted"/>
<gene>
    <name evidence="1" type="ORF">FOL47_003131</name>
</gene>